<dbReference type="InterPro" id="IPR003675">
    <property type="entry name" value="Rce1/LyrA-like_dom"/>
</dbReference>
<keyword evidence="1" id="KW-1133">Transmembrane helix</keyword>
<gene>
    <name evidence="3" type="ORF">DRO07_00210</name>
</gene>
<dbReference type="PANTHER" id="PTHR43592:SF15">
    <property type="entry name" value="CAAX AMINO TERMINAL PROTEASE FAMILY PROTEIN"/>
    <property type="match status" value="1"/>
</dbReference>
<feature type="domain" description="CAAX prenyl protease 2/Lysostaphin resistance protein A-like" evidence="2">
    <location>
        <begin position="91"/>
        <end position="172"/>
    </location>
</feature>
<comment type="caution">
    <text evidence="3">The sequence shown here is derived from an EMBL/GenBank/DDBJ whole genome shotgun (WGS) entry which is preliminary data.</text>
</comment>
<feature type="transmembrane region" description="Helical" evidence="1">
    <location>
        <begin position="86"/>
        <end position="104"/>
    </location>
</feature>
<feature type="transmembrane region" description="Helical" evidence="1">
    <location>
        <begin position="124"/>
        <end position="153"/>
    </location>
</feature>
<dbReference type="Proteomes" id="UP000277633">
    <property type="component" value="Unassembled WGS sequence"/>
</dbReference>
<protein>
    <recommendedName>
        <fullName evidence="2">CAAX prenyl protease 2/Lysostaphin resistance protein A-like domain-containing protein</fullName>
    </recommendedName>
</protein>
<evidence type="ECO:0000259" key="2">
    <source>
        <dbReference type="Pfam" id="PF02517"/>
    </source>
</evidence>
<proteinExistence type="predicted"/>
<dbReference type="EMBL" id="QMWO01000003">
    <property type="protein sequence ID" value="RLG70438.1"/>
    <property type="molecule type" value="Genomic_DNA"/>
</dbReference>
<keyword evidence="1" id="KW-0472">Membrane</keyword>
<evidence type="ECO:0000256" key="1">
    <source>
        <dbReference type="SAM" id="Phobius"/>
    </source>
</evidence>
<evidence type="ECO:0000313" key="3">
    <source>
        <dbReference type="EMBL" id="RLG70438.1"/>
    </source>
</evidence>
<dbReference type="GO" id="GO:0004175">
    <property type="term" value="F:endopeptidase activity"/>
    <property type="evidence" value="ECO:0007669"/>
    <property type="project" value="UniProtKB-ARBA"/>
</dbReference>
<accession>A0A497JH35</accession>
<dbReference type="AlphaFoldDB" id="A0A497JH35"/>
<dbReference type="GO" id="GO:0080120">
    <property type="term" value="P:CAAX-box protein maturation"/>
    <property type="evidence" value="ECO:0007669"/>
    <property type="project" value="UniProtKB-ARBA"/>
</dbReference>
<reference evidence="3" key="1">
    <citation type="submission" date="2018-06" db="EMBL/GenBank/DDBJ databases">
        <title>Extensive metabolic versatility and redundancy in microbially diverse, dynamic hydrothermal sediments.</title>
        <authorList>
            <person name="Dombrowski N."/>
            <person name="Teske A."/>
            <person name="Baker B.J."/>
        </authorList>
    </citation>
    <scope>NUCLEOTIDE SEQUENCE [LARGE SCALE GENOMIC DNA]</scope>
    <source>
        <strain evidence="3">B9_G13</strain>
    </source>
</reference>
<name>A0A497JH35_9ARCH</name>
<dbReference type="PANTHER" id="PTHR43592">
    <property type="entry name" value="CAAX AMINO TERMINAL PROTEASE"/>
    <property type="match status" value="1"/>
</dbReference>
<keyword evidence="1" id="KW-0812">Transmembrane</keyword>
<feature type="transmembrane region" description="Helical" evidence="1">
    <location>
        <begin position="49"/>
        <end position="74"/>
    </location>
</feature>
<dbReference type="Pfam" id="PF02517">
    <property type="entry name" value="Rce1-like"/>
    <property type="match status" value="1"/>
</dbReference>
<feature type="transmembrane region" description="Helical" evidence="1">
    <location>
        <begin position="159"/>
        <end position="180"/>
    </location>
</feature>
<sequence length="181" mass="20422">MWFVIFDILLIFVPVIIYICEEQSKDTNTQKLVRAFKRLGLKGMQAKELVIKSTILLLMVLLISAILFLIFSFFGIDDTSKVNERVRTLGVALTVYVLVVRVPAEEIFFRGFLVKKIGIVPASLIFGLAHYGYGSIAEIIGAFVLGLVFSYAYKRNNNLLPNIIAHSLYNLLFFITLFGFG</sequence>
<organism evidence="3">
    <name type="scientific">Candidatus Iainarchaeum sp</name>
    <dbReference type="NCBI Taxonomy" id="3101447"/>
    <lineage>
        <taxon>Archaea</taxon>
        <taxon>Candidatus Iainarchaeota</taxon>
        <taxon>Candidatus Iainarchaeia</taxon>
        <taxon>Candidatus Iainarchaeales</taxon>
        <taxon>Candidatus Iainarchaeaceae</taxon>
        <taxon>Candidatus Iainarchaeum</taxon>
    </lineage>
</organism>